<dbReference type="CDD" id="cd17324">
    <property type="entry name" value="MFS_NepI_like"/>
    <property type="match status" value="1"/>
</dbReference>
<comment type="similarity">
    <text evidence="2">Belongs to the major facilitator superfamily.</text>
</comment>
<dbReference type="RefSeq" id="WP_067236237.1">
    <property type="nucleotide sequence ID" value="NZ_LZMZ01000013.1"/>
</dbReference>
<dbReference type="Pfam" id="PF07690">
    <property type="entry name" value="MFS_1"/>
    <property type="match status" value="1"/>
</dbReference>
<evidence type="ECO:0000256" key="8">
    <source>
        <dbReference type="SAM" id="Phobius"/>
    </source>
</evidence>
<feature type="transmembrane region" description="Helical" evidence="8">
    <location>
        <begin position="311"/>
        <end position="338"/>
    </location>
</feature>
<keyword evidence="6 8" id="KW-1133">Transmembrane helix</keyword>
<organism evidence="10 11">
    <name type="scientific">Faucicola atlantae</name>
    <dbReference type="NCBI Taxonomy" id="34059"/>
    <lineage>
        <taxon>Bacteria</taxon>
        <taxon>Pseudomonadati</taxon>
        <taxon>Pseudomonadota</taxon>
        <taxon>Gammaproteobacteria</taxon>
        <taxon>Moraxellales</taxon>
        <taxon>Moraxellaceae</taxon>
        <taxon>Faucicola</taxon>
    </lineage>
</organism>
<feature type="transmembrane region" description="Helical" evidence="8">
    <location>
        <begin position="254"/>
        <end position="275"/>
    </location>
</feature>
<dbReference type="InterPro" id="IPR020846">
    <property type="entry name" value="MFS_dom"/>
</dbReference>
<evidence type="ECO:0000256" key="5">
    <source>
        <dbReference type="ARBA" id="ARBA00022692"/>
    </source>
</evidence>
<feature type="transmembrane region" description="Helical" evidence="8">
    <location>
        <begin position="21"/>
        <end position="39"/>
    </location>
</feature>
<dbReference type="InterPro" id="IPR005829">
    <property type="entry name" value="Sugar_transporter_CS"/>
</dbReference>
<evidence type="ECO:0000313" key="10">
    <source>
        <dbReference type="EMBL" id="OBX79041.1"/>
    </source>
</evidence>
<feature type="transmembrane region" description="Helical" evidence="8">
    <location>
        <begin position="89"/>
        <end position="106"/>
    </location>
</feature>
<evidence type="ECO:0000256" key="2">
    <source>
        <dbReference type="ARBA" id="ARBA00008335"/>
    </source>
</evidence>
<dbReference type="GO" id="GO:0022857">
    <property type="term" value="F:transmembrane transporter activity"/>
    <property type="evidence" value="ECO:0007669"/>
    <property type="project" value="InterPro"/>
</dbReference>
<evidence type="ECO:0000256" key="1">
    <source>
        <dbReference type="ARBA" id="ARBA00004651"/>
    </source>
</evidence>
<gene>
    <name evidence="10" type="ORF">A9308_05780</name>
</gene>
<evidence type="ECO:0000313" key="11">
    <source>
        <dbReference type="Proteomes" id="UP000092508"/>
    </source>
</evidence>
<name>A0A1B8QCT4_9GAMM</name>
<feature type="transmembrane region" description="Helical" evidence="8">
    <location>
        <begin position="59"/>
        <end position="77"/>
    </location>
</feature>
<feature type="transmembrane region" description="Helical" evidence="8">
    <location>
        <begin position="224"/>
        <end position="248"/>
    </location>
</feature>
<feature type="domain" description="Major facilitator superfamily (MFS) profile" evidence="9">
    <location>
        <begin position="23"/>
        <end position="401"/>
    </location>
</feature>
<keyword evidence="4" id="KW-1003">Cell membrane</keyword>
<dbReference type="PROSITE" id="PS00216">
    <property type="entry name" value="SUGAR_TRANSPORT_1"/>
    <property type="match status" value="1"/>
</dbReference>
<keyword evidence="7 8" id="KW-0472">Membrane</keyword>
<dbReference type="PROSITE" id="PS50850">
    <property type="entry name" value="MFS"/>
    <property type="match status" value="1"/>
</dbReference>
<evidence type="ECO:0000256" key="4">
    <source>
        <dbReference type="ARBA" id="ARBA00022475"/>
    </source>
</evidence>
<dbReference type="AlphaFoldDB" id="A0A1B8QCT4"/>
<evidence type="ECO:0000256" key="3">
    <source>
        <dbReference type="ARBA" id="ARBA00022448"/>
    </source>
</evidence>
<sequence>MSVSTAPQTQSASPSTNPPSFWVKLTCGLIGTFAFLQVYSIQAILPILQRAFHASETELGMTVGATVLAIALMSPFMGMLSDAIGRKSVIVGSIVFLALPTLALAFGDSLQWLMVARFLQGLAVPGITVVGLAYIGEEYSGATLARLMSYYVSGTVLGGFLGRFVLGHLEALVGWQQAFLVMGAVTLLGAGWVAWQLPASRQFVPNRHIGQALATLASHARNRYVVTACLLGAGVLFSLVGCFTYINLHLADAPYYLSSAALANIFAVYLVGVVITPIASNLIARFGSARMVQAAVALSMVGVFLTLTQPLWLIVLGLTLMSSGVFITQSATITYIAVNVKHGRSLASGLYYACYYFGGTIGAWVCGLAYTHGKWQSTVMVLLTVQVLAWLMAAFGMVKKPLNKSLA</sequence>
<dbReference type="InterPro" id="IPR036259">
    <property type="entry name" value="MFS_trans_sf"/>
</dbReference>
<evidence type="ECO:0000259" key="9">
    <source>
        <dbReference type="PROSITE" id="PS50850"/>
    </source>
</evidence>
<feature type="transmembrane region" description="Helical" evidence="8">
    <location>
        <begin position="112"/>
        <end position="135"/>
    </location>
</feature>
<dbReference type="STRING" id="34059.A9308_05780"/>
<evidence type="ECO:0000256" key="7">
    <source>
        <dbReference type="ARBA" id="ARBA00023136"/>
    </source>
</evidence>
<dbReference type="SUPFAM" id="SSF103473">
    <property type="entry name" value="MFS general substrate transporter"/>
    <property type="match status" value="1"/>
</dbReference>
<keyword evidence="3" id="KW-0813">Transport</keyword>
<keyword evidence="5 8" id="KW-0812">Transmembrane</keyword>
<dbReference type="PANTHER" id="PTHR43271">
    <property type="entry name" value="BLL2771 PROTEIN"/>
    <property type="match status" value="1"/>
</dbReference>
<accession>A0A1B8QCT4</accession>
<feature type="transmembrane region" description="Helical" evidence="8">
    <location>
        <begin position="178"/>
        <end position="197"/>
    </location>
</feature>
<dbReference type="Proteomes" id="UP000092508">
    <property type="component" value="Unassembled WGS sequence"/>
</dbReference>
<evidence type="ECO:0000256" key="6">
    <source>
        <dbReference type="ARBA" id="ARBA00022989"/>
    </source>
</evidence>
<dbReference type="InterPro" id="IPR011701">
    <property type="entry name" value="MFS"/>
</dbReference>
<feature type="transmembrane region" description="Helical" evidence="8">
    <location>
        <begin position="377"/>
        <end position="398"/>
    </location>
</feature>
<comment type="caution">
    <text evidence="10">The sequence shown here is derived from an EMBL/GenBank/DDBJ whole genome shotgun (WGS) entry which is preliminary data.</text>
</comment>
<comment type="subcellular location">
    <subcellularLocation>
        <location evidence="1">Cell membrane</location>
        <topology evidence="1">Multi-pass membrane protein</topology>
    </subcellularLocation>
</comment>
<feature type="transmembrane region" description="Helical" evidence="8">
    <location>
        <begin position="147"/>
        <end position="166"/>
    </location>
</feature>
<protein>
    <submittedName>
        <fullName evidence="10">MFS transporter</fullName>
    </submittedName>
</protein>
<dbReference type="OrthoDB" id="63984at2"/>
<dbReference type="EMBL" id="LZMZ01000013">
    <property type="protein sequence ID" value="OBX79041.1"/>
    <property type="molecule type" value="Genomic_DNA"/>
</dbReference>
<dbReference type="GO" id="GO:0005886">
    <property type="term" value="C:plasma membrane"/>
    <property type="evidence" value="ECO:0007669"/>
    <property type="project" value="UniProtKB-SubCell"/>
</dbReference>
<dbReference type="Gene3D" id="1.20.1250.20">
    <property type="entry name" value="MFS general substrate transporter like domains"/>
    <property type="match status" value="1"/>
</dbReference>
<dbReference type="PANTHER" id="PTHR43271:SF2">
    <property type="entry name" value="BLL2771 PROTEIN"/>
    <property type="match status" value="1"/>
</dbReference>
<reference evidence="10 11" key="1">
    <citation type="submission" date="2016-06" db="EMBL/GenBank/DDBJ databases">
        <title>Draft genome of Moraxella atlantae CCUG 66109.</title>
        <authorList>
            <person name="Salva-Serra F."/>
            <person name="Engstrom-Jakobsson H."/>
            <person name="Thorell K."/>
            <person name="Gonzales-Siles L."/>
            <person name="Karlsson R."/>
            <person name="Boulund F."/>
            <person name="Engstrand L."/>
            <person name="Kristiansson E."/>
            <person name="Moore E."/>
        </authorList>
    </citation>
    <scope>NUCLEOTIDE SEQUENCE [LARGE SCALE GENOMIC DNA]</scope>
    <source>
        <strain evidence="10 11">CCUG 66109</strain>
    </source>
</reference>
<feature type="transmembrane region" description="Helical" evidence="8">
    <location>
        <begin position="350"/>
        <end position="371"/>
    </location>
</feature>
<proteinExistence type="inferred from homology"/>